<dbReference type="Proteomes" id="UP000886829">
    <property type="component" value="Unassembled WGS sequence"/>
</dbReference>
<gene>
    <name evidence="5" type="ORF">H9850_08715</name>
</gene>
<proteinExistence type="predicted"/>
<dbReference type="SUPFAM" id="SSF48452">
    <property type="entry name" value="TPR-like"/>
    <property type="match status" value="1"/>
</dbReference>
<dbReference type="AlphaFoldDB" id="A0A9D2B1Z7"/>
<dbReference type="PROSITE" id="PS50293">
    <property type="entry name" value="TPR_REGION"/>
    <property type="match status" value="1"/>
</dbReference>
<reference evidence="5" key="1">
    <citation type="journal article" date="2021" name="PeerJ">
        <title>Extensive microbial diversity within the chicken gut microbiome revealed by metagenomics and culture.</title>
        <authorList>
            <person name="Gilroy R."/>
            <person name="Ravi A."/>
            <person name="Getino M."/>
            <person name="Pursley I."/>
            <person name="Horton D.L."/>
            <person name="Alikhan N.F."/>
            <person name="Baker D."/>
            <person name="Gharbi K."/>
            <person name="Hall N."/>
            <person name="Watson M."/>
            <person name="Adriaenssens E.M."/>
            <person name="Foster-Nyarko E."/>
            <person name="Jarju S."/>
            <person name="Secka A."/>
            <person name="Antonio M."/>
            <person name="Oren A."/>
            <person name="Chaudhuri R.R."/>
            <person name="La Ragione R."/>
            <person name="Hildebrand F."/>
            <person name="Pallen M.J."/>
        </authorList>
    </citation>
    <scope>NUCLEOTIDE SEQUENCE</scope>
    <source>
        <strain evidence="5">USASDec5-558</strain>
    </source>
</reference>
<accession>A0A9D2B1Z7</accession>
<evidence type="ECO:0000256" key="4">
    <source>
        <dbReference type="SAM" id="MobiDB-lite"/>
    </source>
</evidence>
<dbReference type="PANTHER" id="PTHR44858:SF1">
    <property type="entry name" value="UDP-N-ACETYLGLUCOSAMINE--PEPTIDE N-ACETYLGLUCOSAMINYLTRANSFERASE SPINDLY-RELATED"/>
    <property type="match status" value="1"/>
</dbReference>
<protein>
    <recommendedName>
        <fullName evidence="7">Lipoprotein NlpI</fullName>
    </recommendedName>
</protein>
<evidence type="ECO:0000256" key="3">
    <source>
        <dbReference type="PROSITE-ProRule" id="PRU00339"/>
    </source>
</evidence>
<feature type="compositionally biased region" description="Basic and acidic residues" evidence="4">
    <location>
        <begin position="417"/>
        <end position="427"/>
    </location>
</feature>
<reference evidence="5" key="2">
    <citation type="submission" date="2021-04" db="EMBL/GenBank/DDBJ databases">
        <authorList>
            <person name="Gilroy R."/>
        </authorList>
    </citation>
    <scope>NUCLEOTIDE SEQUENCE</scope>
    <source>
        <strain evidence="5">USASDec5-558</strain>
    </source>
</reference>
<feature type="repeat" description="TPR" evidence="3">
    <location>
        <begin position="150"/>
        <end position="183"/>
    </location>
</feature>
<evidence type="ECO:0008006" key="7">
    <source>
        <dbReference type="Google" id="ProtNLM"/>
    </source>
</evidence>
<feature type="region of interest" description="Disordered" evidence="4">
    <location>
        <begin position="384"/>
        <end position="471"/>
    </location>
</feature>
<dbReference type="InterPro" id="IPR050498">
    <property type="entry name" value="Ycf3"/>
</dbReference>
<dbReference type="Gene3D" id="1.25.40.10">
    <property type="entry name" value="Tetratricopeptide repeat domain"/>
    <property type="match status" value="1"/>
</dbReference>
<dbReference type="EMBL" id="DXEV01000170">
    <property type="protein sequence ID" value="HIX57536.1"/>
    <property type="molecule type" value="Genomic_DNA"/>
</dbReference>
<dbReference type="NCBIfam" id="NF008391">
    <property type="entry name" value="PRK11189.1"/>
    <property type="match status" value="1"/>
</dbReference>
<evidence type="ECO:0000256" key="2">
    <source>
        <dbReference type="ARBA" id="ARBA00022803"/>
    </source>
</evidence>
<keyword evidence="1" id="KW-0677">Repeat</keyword>
<dbReference type="PROSITE" id="PS50005">
    <property type="entry name" value="TPR"/>
    <property type="match status" value="1"/>
</dbReference>
<dbReference type="InterPro" id="IPR019734">
    <property type="entry name" value="TPR_rpt"/>
</dbReference>
<organism evidence="5 6">
    <name type="scientific">Candidatus Anaerobiospirillum pullistercoris</name>
    <dbReference type="NCBI Taxonomy" id="2838452"/>
    <lineage>
        <taxon>Bacteria</taxon>
        <taxon>Pseudomonadati</taxon>
        <taxon>Pseudomonadota</taxon>
        <taxon>Gammaproteobacteria</taxon>
        <taxon>Aeromonadales</taxon>
        <taxon>Succinivibrionaceae</taxon>
        <taxon>Anaerobiospirillum</taxon>
    </lineage>
</organism>
<evidence type="ECO:0000313" key="6">
    <source>
        <dbReference type="Proteomes" id="UP000886829"/>
    </source>
</evidence>
<evidence type="ECO:0000313" key="5">
    <source>
        <dbReference type="EMBL" id="HIX57536.1"/>
    </source>
</evidence>
<name>A0A9D2B1Z7_9GAMM</name>
<dbReference type="InterPro" id="IPR011990">
    <property type="entry name" value="TPR-like_helical_dom_sf"/>
</dbReference>
<evidence type="ECO:0000256" key="1">
    <source>
        <dbReference type="ARBA" id="ARBA00022737"/>
    </source>
</evidence>
<dbReference type="SMART" id="SM00028">
    <property type="entry name" value="TPR"/>
    <property type="match status" value="4"/>
</dbReference>
<sequence length="471" mass="53432">MRDQENTEGCEILTKKNDGVLSHAHGMWQWRFPMLGRWGRLGGIGASLALALSLSACSINQESGAFDPPLNSTFAVDAEDIILAAPDHAEREQYQLLIAQLTQILAQEKLSPERRAQMLYQLGLLYDRMGMDVTARTMFMGSLIAVPDYAQAYNFLGIYFASAERFSEAYDAYDAALEIDPEETFAYFNRGIALYYGNRAQLGLQDLLKFYDFDHNDPFRIAWLYILERTVHGEDYAHQHLLERRDAIEGNVPWGLEVLDFFLGKINSHQVINAIREANLNRVELNRRLCEAYFYMGKQADFVGDYKLAYDLFQLCIATNVTGYLEFRYALLEIDRYERQEMVAKADQMANAQQAEREAYLKKQAEEAQKYFEQLDRQGQFNAPLAHPDQVQPQEQLAPSPDSDSDSASELDVQQEPSDRPASKAEEPSEMEANPSDLNEDMSPVLNLLQGLDEPLPPPTVEPSEEGNGTD</sequence>
<comment type="caution">
    <text evidence="5">The sequence shown here is derived from an EMBL/GenBank/DDBJ whole genome shotgun (WGS) entry which is preliminary data.</text>
</comment>
<keyword evidence="2 3" id="KW-0802">TPR repeat</keyword>
<dbReference type="PANTHER" id="PTHR44858">
    <property type="entry name" value="TETRATRICOPEPTIDE REPEAT PROTEIN 6"/>
    <property type="match status" value="1"/>
</dbReference>